<protein>
    <submittedName>
        <fullName evidence="3">MarR family transcriptional regulator</fullName>
    </submittedName>
</protein>
<dbReference type="Gene3D" id="1.10.10.10">
    <property type="entry name" value="Winged helix-like DNA-binding domain superfamily/Winged helix DNA-binding domain"/>
    <property type="match status" value="1"/>
</dbReference>
<gene>
    <name evidence="3" type="ORF">GCM10017557_73050</name>
</gene>
<evidence type="ECO:0000259" key="2">
    <source>
        <dbReference type="PROSITE" id="PS50995"/>
    </source>
</evidence>
<keyword evidence="4" id="KW-1185">Reference proteome</keyword>
<sequence>MDTPDADSNGLLAEQLLRLTRRVHRIQKHHLETRGLGITPAQSRLLRTLAHYGSPPRMADLAERLEVVPRAVTTLVDGLEASGKVRRVPDPTNRRVIRIELTDDGRQALRELRGARRAAAEDILTPLTEEQRALLGALLNTLVDGMGAPADDVRAAADRAGTANGGAGTAADGAGPDR</sequence>
<organism evidence="3 4">
    <name type="scientific">Streptomyces aurantiacus</name>
    <dbReference type="NCBI Taxonomy" id="47760"/>
    <lineage>
        <taxon>Bacteria</taxon>
        <taxon>Bacillati</taxon>
        <taxon>Actinomycetota</taxon>
        <taxon>Actinomycetes</taxon>
        <taxon>Kitasatosporales</taxon>
        <taxon>Streptomycetaceae</taxon>
        <taxon>Streptomyces</taxon>
        <taxon>Streptomyces aurantiacus group</taxon>
    </lineage>
</organism>
<dbReference type="SMART" id="SM00347">
    <property type="entry name" value="HTH_MARR"/>
    <property type="match status" value="1"/>
</dbReference>
<dbReference type="AlphaFoldDB" id="A0A7G1PFC6"/>
<evidence type="ECO:0000256" key="1">
    <source>
        <dbReference type="SAM" id="MobiDB-lite"/>
    </source>
</evidence>
<dbReference type="RefSeq" id="WP_190854052.1">
    <property type="nucleotide sequence ID" value="NZ_AP023440.1"/>
</dbReference>
<dbReference type="InterPro" id="IPR000835">
    <property type="entry name" value="HTH_MarR-typ"/>
</dbReference>
<reference evidence="3 4" key="1">
    <citation type="journal article" date="2014" name="Int. J. Syst. Evol. Microbiol.">
        <title>Complete genome sequence of Corynebacterium casei LMG S-19264T (=DSM 44701T), isolated from a smear-ripened cheese.</title>
        <authorList>
            <consortium name="US DOE Joint Genome Institute (JGI-PGF)"/>
            <person name="Walter F."/>
            <person name="Albersmeier A."/>
            <person name="Kalinowski J."/>
            <person name="Ruckert C."/>
        </authorList>
    </citation>
    <scope>NUCLEOTIDE SEQUENCE [LARGE SCALE GENOMIC DNA]</scope>
    <source>
        <strain evidence="3 4">JCM 4677</strain>
    </source>
</reference>
<feature type="compositionally biased region" description="Low complexity" evidence="1">
    <location>
        <begin position="169"/>
        <end position="178"/>
    </location>
</feature>
<feature type="domain" description="HTH marR-type" evidence="2">
    <location>
        <begin position="9"/>
        <end position="144"/>
    </location>
</feature>
<dbReference type="Pfam" id="PF01047">
    <property type="entry name" value="MarR"/>
    <property type="match status" value="1"/>
</dbReference>
<dbReference type="EMBL" id="AP023440">
    <property type="protein sequence ID" value="BCL32446.1"/>
    <property type="molecule type" value="Genomic_DNA"/>
</dbReference>
<evidence type="ECO:0000313" key="3">
    <source>
        <dbReference type="EMBL" id="BCL32446.1"/>
    </source>
</evidence>
<dbReference type="PANTHER" id="PTHR33164">
    <property type="entry name" value="TRANSCRIPTIONAL REGULATOR, MARR FAMILY"/>
    <property type="match status" value="1"/>
</dbReference>
<feature type="region of interest" description="Disordered" evidence="1">
    <location>
        <begin position="157"/>
        <end position="178"/>
    </location>
</feature>
<dbReference type="InterPro" id="IPR036390">
    <property type="entry name" value="WH_DNA-bd_sf"/>
</dbReference>
<dbReference type="InterPro" id="IPR036388">
    <property type="entry name" value="WH-like_DNA-bd_sf"/>
</dbReference>
<dbReference type="PROSITE" id="PS50995">
    <property type="entry name" value="HTH_MARR_2"/>
    <property type="match status" value="1"/>
</dbReference>
<dbReference type="KEGG" id="sgm:GCM10017557_73050"/>
<accession>A0A7G1PFC6</accession>
<proteinExistence type="predicted"/>
<evidence type="ECO:0000313" key="4">
    <source>
        <dbReference type="Proteomes" id="UP000516444"/>
    </source>
</evidence>
<dbReference type="SUPFAM" id="SSF46785">
    <property type="entry name" value="Winged helix' DNA-binding domain"/>
    <property type="match status" value="1"/>
</dbReference>
<name>A0A7G1PFC6_9ACTN</name>
<dbReference type="PRINTS" id="PR00598">
    <property type="entry name" value="HTHMARR"/>
</dbReference>
<dbReference type="InterPro" id="IPR039422">
    <property type="entry name" value="MarR/SlyA-like"/>
</dbReference>
<dbReference type="Proteomes" id="UP000516444">
    <property type="component" value="Chromosome"/>
</dbReference>
<dbReference type="PANTHER" id="PTHR33164:SF103">
    <property type="entry name" value="REGULATORY PROTEIN MARR"/>
    <property type="match status" value="1"/>
</dbReference>
<dbReference type="GO" id="GO:0006950">
    <property type="term" value="P:response to stress"/>
    <property type="evidence" value="ECO:0007669"/>
    <property type="project" value="TreeGrafter"/>
</dbReference>
<dbReference type="GO" id="GO:0003700">
    <property type="term" value="F:DNA-binding transcription factor activity"/>
    <property type="evidence" value="ECO:0007669"/>
    <property type="project" value="InterPro"/>
</dbReference>